<comment type="caution">
    <text evidence="3">The sequence shown here is derived from an EMBL/GenBank/DDBJ whole genome shotgun (WGS) entry which is preliminary data.</text>
</comment>
<feature type="transmembrane region" description="Helical" evidence="1">
    <location>
        <begin position="114"/>
        <end position="139"/>
    </location>
</feature>
<evidence type="ECO:0000259" key="2">
    <source>
        <dbReference type="Pfam" id="PF12158"/>
    </source>
</evidence>
<dbReference type="Pfam" id="PF12158">
    <property type="entry name" value="DUF3592"/>
    <property type="match status" value="1"/>
</dbReference>
<sequence>MGREWFVSLIPLTLGMGFLAVGVVGLRHLSLLRRKGVTAVGRIVRHEAHKGSEGDTYYLPVAAWTSQDGKACEHRSRYGRGSVGSAFRVGATVTVRYDPENTRRFSIVGMDGRGLYLLFTTIGATFTLCTVTVLLVRLVTL</sequence>
<keyword evidence="1" id="KW-0472">Membrane</keyword>
<evidence type="ECO:0000256" key="1">
    <source>
        <dbReference type="SAM" id="Phobius"/>
    </source>
</evidence>
<reference evidence="4" key="1">
    <citation type="submission" date="2023-07" db="EMBL/GenBank/DDBJ databases">
        <title>Whole genome shotgun sequence of Streptomyces spororaveus NBRC 15456.</title>
        <authorList>
            <person name="Komaki H."/>
            <person name="Tamura T."/>
        </authorList>
    </citation>
    <scope>NUCLEOTIDE SEQUENCE [LARGE SCALE GENOMIC DNA]</scope>
    <source>
        <strain evidence="4">NBRC 15456</strain>
    </source>
</reference>
<name>A0ABQ3TDT2_9ACTN</name>
<keyword evidence="4" id="KW-1185">Reference proteome</keyword>
<protein>
    <recommendedName>
        <fullName evidence="2">DUF3592 domain-containing protein</fullName>
    </recommendedName>
</protein>
<organism evidence="3 4">
    <name type="scientific">Streptomyces spororaveus</name>
    <dbReference type="NCBI Taxonomy" id="284039"/>
    <lineage>
        <taxon>Bacteria</taxon>
        <taxon>Bacillati</taxon>
        <taxon>Actinomycetota</taxon>
        <taxon>Actinomycetes</taxon>
        <taxon>Kitasatosporales</taxon>
        <taxon>Streptomycetaceae</taxon>
        <taxon>Streptomyces</taxon>
    </lineage>
</organism>
<keyword evidence="1" id="KW-0812">Transmembrane</keyword>
<proteinExistence type="predicted"/>
<feature type="transmembrane region" description="Helical" evidence="1">
    <location>
        <begin position="6"/>
        <end position="26"/>
    </location>
</feature>
<dbReference type="EMBL" id="BNED01000005">
    <property type="protein sequence ID" value="GHI78584.1"/>
    <property type="molecule type" value="Genomic_DNA"/>
</dbReference>
<dbReference type="Proteomes" id="UP000608522">
    <property type="component" value="Unassembled WGS sequence"/>
</dbReference>
<dbReference type="RefSeq" id="WP_252309669.1">
    <property type="nucleotide sequence ID" value="NZ_BAAATO010000040.1"/>
</dbReference>
<feature type="domain" description="DUF3592" evidence="2">
    <location>
        <begin position="40"/>
        <end position="106"/>
    </location>
</feature>
<accession>A0ABQ3TDT2</accession>
<gene>
    <name evidence="3" type="ORF">Sspor_41450</name>
</gene>
<evidence type="ECO:0000313" key="4">
    <source>
        <dbReference type="Proteomes" id="UP000608522"/>
    </source>
</evidence>
<keyword evidence="1" id="KW-1133">Transmembrane helix</keyword>
<evidence type="ECO:0000313" key="3">
    <source>
        <dbReference type="EMBL" id="GHI78584.1"/>
    </source>
</evidence>
<dbReference type="InterPro" id="IPR021994">
    <property type="entry name" value="DUF3592"/>
</dbReference>